<reference evidence="1 2" key="1">
    <citation type="submission" date="2018-11" db="EMBL/GenBank/DDBJ databases">
        <authorList>
            <consortium name="Pathogen Informatics"/>
        </authorList>
    </citation>
    <scope>NUCLEOTIDE SEQUENCE [LARGE SCALE GENOMIC DNA]</scope>
</reference>
<evidence type="ECO:0000313" key="3">
    <source>
        <dbReference type="WBParaSite" id="HPBE_0002638901-mRNA-1"/>
    </source>
</evidence>
<proteinExistence type="predicted"/>
<protein>
    <submittedName>
        <fullName evidence="3">Major sperm protein</fullName>
    </submittedName>
</protein>
<evidence type="ECO:0000313" key="2">
    <source>
        <dbReference type="Proteomes" id="UP000050761"/>
    </source>
</evidence>
<accession>A0A183GUL9</accession>
<reference evidence="3" key="2">
    <citation type="submission" date="2019-09" db="UniProtKB">
        <authorList>
            <consortium name="WormBaseParasite"/>
        </authorList>
    </citation>
    <scope>IDENTIFICATION</scope>
</reference>
<accession>A0A3P8DZV2</accession>
<dbReference type="PANTHER" id="PTHR13063">
    <property type="entry name" value="ENOS INTERACTING PROTEIN"/>
    <property type="match status" value="1"/>
</dbReference>
<keyword evidence="2" id="KW-1185">Reference proteome</keyword>
<dbReference type="InterPro" id="IPR016818">
    <property type="entry name" value="NOSIP"/>
</dbReference>
<sequence>MTNNVVHLEFVGNGSKELPSFWIPELNPTASASKLEKPSQKVLCPLSGKPLRMKDLMEVKFTRLPNDDDNINIISAKVRYMCAVTHDALTNTTRCAYLKKSSNNPALGTGYAATNEVKAKLIRPQLELQ</sequence>
<organism evidence="2 3">
    <name type="scientific">Heligmosomoides polygyrus</name>
    <name type="common">Parasitic roundworm</name>
    <dbReference type="NCBI Taxonomy" id="6339"/>
    <lineage>
        <taxon>Eukaryota</taxon>
        <taxon>Metazoa</taxon>
        <taxon>Ecdysozoa</taxon>
        <taxon>Nematoda</taxon>
        <taxon>Chromadorea</taxon>
        <taxon>Rhabditida</taxon>
        <taxon>Rhabditina</taxon>
        <taxon>Rhabditomorpha</taxon>
        <taxon>Strongyloidea</taxon>
        <taxon>Heligmosomidae</taxon>
        <taxon>Heligmosomoides</taxon>
    </lineage>
</organism>
<dbReference type="GO" id="GO:0061630">
    <property type="term" value="F:ubiquitin protein ligase activity"/>
    <property type="evidence" value="ECO:0007669"/>
    <property type="project" value="InterPro"/>
</dbReference>
<dbReference type="WBParaSite" id="HPBE_0002638901-mRNA-1">
    <property type="protein sequence ID" value="HPBE_0002638901-mRNA-1"/>
    <property type="gene ID" value="HPBE_0002638901"/>
</dbReference>
<name>A0A183GUL9_HELPZ</name>
<dbReference type="AlphaFoldDB" id="A0A183GUL9"/>
<dbReference type="GO" id="GO:0005634">
    <property type="term" value="C:nucleus"/>
    <property type="evidence" value="ECO:0007669"/>
    <property type="project" value="TreeGrafter"/>
</dbReference>
<dbReference type="Proteomes" id="UP000050761">
    <property type="component" value="Unassembled WGS sequence"/>
</dbReference>
<dbReference type="PANTHER" id="PTHR13063:SF10">
    <property type="entry name" value="NITRIC OXIDE SYNTHASE-INTERACTING PROTEIN"/>
    <property type="match status" value="1"/>
</dbReference>
<gene>
    <name evidence="1" type="ORF">HPBE_LOCUS26388</name>
</gene>
<dbReference type="OrthoDB" id="116827at2759"/>
<evidence type="ECO:0000313" key="1">
    <source>
        <dbReference type="EMBL" id="VDP57347.1"/>
    </source>
</evidence>
<dbReference type="EMBL" id="UZAH01039870">
    <property type="protein sequence ID" value="VDP57347.1"/>
    <property type="molecule type" value="Genomic_DNA"/>
</dbReference>